<evidence type="ECO:0000313" key="1">
    <source>
        <dbReference type="EMBL" id="VCX40527.1"/>
    </source>
</evidence>
<accession>A0A9X9Q9C6</accession>
<sequence length="28" mass="3253">MSPKPAPDSQSHPQYALELEVLEEWEKI</sequence>
<protein>
    <submittedName>
        <fullName evidence="1">Uncharacterized protein</fullName>
    </submittedName>
</protein>
<comment type="caution">
    <text evidence="1">The sequence shown here is derived from an EMBL/GenBank/DDBJ whole genome shotgun (WGS) entry which is preliminary data.</text>
</comment>
<name>A0A9X9Q9C6_GULGU</name>
<gene>
    <name evidence="1" type="ORF">BN2614_LOCUS3</name>
</gene>
<evidence type="ECO:0000313" key="2">
    <source>
        <dbReference type="Proteomes" id="UP000269945"/>
    </source>
</evidence>
<proteinExistence type="predicted"/>
<dbReference type="Proteomes" id="UP000269945">
    <property type="component" value="Unassembled WGS sequence"/>
</dbReference>
<reference evidence="1 2" key="1">
    <citation type="submission" date="2018-10" db="EMBL/GenBank/DDBJ databases">
        <authorList>
            <person name="Ekblom R."/>
            <person name="Jareborg N."/>
        </authorList>
    </citation>
    <scope>NUCLEOTIDE SEQUENCE [LARGE SCALE GENOMIC DNA]</scope>
    <source>
        <tissue evidence="1">Muscle</tissue>
    </source>
</reference>
<dbReference type="EMBL" id="CYRY02045196">
    <property type="protein sequence ID" value="VCX40527.1"/>
    <property type="molecule type" value="Genomic_DNA"/>
</dbReference>
<keyword evidence="2" id="KW-1185">Reference proteome</keyword>
<organism evidence="1 2">
    <name type="scientific">Gulo gulo</name>
    <name type="common">Wolverine</name>
    <name type="synonym">Gluton</name>
    <dbReference type="NCBI Taxonomy" id="48420"/>
    <lineage>
        <taxon>Eukaryota</taxon>
        <taxon>Metazoa</taxon>
        <taxon>Chordata</taxon>
        <taxon>Craniata</taxon>
        <taxon>Vertebrata</taxon>
        <taxon>Euteleostomi</taxon>
        <taxon>Mammalia</taxon>
        <taxon>Eutheria</taxon>
        <taxon>Laurasiatheria</taxon>
        <taxon>Carnivora</taxon>
        <taxon>Caniformia</taxon>
        <taxon>Musteloidea</taxon>
        <taxon>Mustelidae</taxon>
        <taxon>Guloninae</taxon>
        <taxon>Gulo</taxon>
    </lineage>
</organism>
<dbReference type="AlphaFoldDB" id="A0A9X9Q9C6"/>